<feature type="compositionally biased region" description="Basic and acidic residues" evidence="4">
    <location>
        <begin position="32"/>
        <end position="43"/>
    </location>
</feature>
<dbReference type="InterPro" id="IPR000524">
    <property type="entry name" value="Tscrpt_reg_HTH_GntR"/>
</dbReference>
<evidence type="ECO:0000256" key="1">
    <source>
        <dbReference type="ARBA" id="ARBA00023015"/>
    </source>
</evidence>
<dbReference type="Gene3D" id="1.10.10.10">
    <property type="entry name" value="Winged helix-like DNA-binding domain superfamily/Winged helix DNA-binding domain"/>
    <property type="match status" value="1"/>
</dbReference>
<evidence type="ECO:0000256" key="3">
    <source>
        <dbReference type="ARBA" id="ARBA00023163"/>
    </source>
</evidence>
<dbReference type="PANTHER" id="PTHR43537:SF5">
    <property type="entry name" value="UXU OPERON TRANSCRIPTIONAL REGULATOR"/>
    <property type="match status" value="1"/>
</dbReference>
<dbReference type="SUPFAM" id="SSF48008">
    <property type="entry name" value="GntR ligand-binding domain-like"/>
    <property type="match status" value="1"/>
</dbReference>
<evidence type="ECO:0000256" key="4">
    <source>
        <dbReference type="SAM" id="MobiDB-lite"/>
    </source>
</evidence>
<evidence type="ECO:0000313" key="7">
    <source>
        <dbReference type="Proteomes" id="UP000244906"/>
    </source>
</evidence>
<dbReference type="InterPro" id="IPR008920">
    <property type="entry name" value="TF_FadR/GntR_C"/>
</dbReference>
<dbReference type="SMART" id="SM00345">
    <property type="entry name" value="HTH_GNTR"/>
    <property type="match status" value="1"/>
</dbReference>
<gene>
    <name evidence="6" type="ORF">DC094_13890</name>
</gene>
<keyword evidence="1" id="KW-0805">Transcription regulation</keyword>
<evidence type="ECO:0000256" key="2">
    <source>
        <dbReference type="ARBA" id="ARBA00023125"/>
    </source>
</evidence>
<dbReference type="SMART" id="SM00895">
    <property type="entry name" value="FCD"/>
    <property type="match status" value="1"/>
</dbReference>
<dbReference type="AlphaFoldDB" id="A0A2V1GSK0"/>
<dbReference type="Pfam" id="PF00392">
    <property type="entry name" value="GntR"/>
    <property type="match status" value="1"/>
</dbReference>
<dbReference type="InterPro" id="IPR036388">
    <property type="entry name" value="WH-like_DNA-bd_sf"/>
</dbReference>
<dbReference type="SUPFAM" id="SSF46785">
    <property type="entry name" value="Winged helix' DNA-binding domain"/>
    <property type="match status" value="1"/>
</dbReference>
<dbReference type="GO" id="GO:0003700">
    <property type="term" value="F:DNA-binding transcription factor activity"/>
    <property type="evidence" value="ECO:0007669"/>
    <property type="project" value="InterPro"/>
</dbReference>
<dbReference type="GO" id="GO:0003677">
    <property type="term" value="F:DNA binding"/>
    <property type="evidence" value="ECO:0007669"/>
    <property type="project" value="UniProtKB-KW"/>
</dbReference>
<evidence type="ECO:0000259" key="5">
    <source>
        <dbReference type="PROSITE" id="PS50949"/>
    </source>
</evidence>
<dbReference type="Proteomes" id="UP000244906">
    <property type="component" value="Unassembled WGS sequence"/>
</dbReference>
<dbReference type="CDD" id="cd07377">
    <property type="entry name" value="WHTH_GntR"/>
    <property type="match status" value="1"/>
</dbReference>
<dbReference type="OrthoDB" id="5450856at2"/>
<sequence>MPDLLQRLPELVMKSLEQKIFEGDWPPGTRLPPERQLSKDMDVSRNSLRDAIQRLVSRGLLETRQGSGTRVVEHPETSYQGKMEDLLISCPSLHKNTLDFRLLLESEAVKLATLYATEAQKTELVELAIALDKTFDNIDIEKDQQFHLKIAEYSGNPLIFHSLKQLGNLLTESIIDNTSALFARPEVLRHHRKRHLPIARAIQFGHCQRAAEAIKDHFVLFQDLLRDKQTGKYE</sequence>
<organism evidence="6 7">
    <name type="scientific">Pelagibaculum spongiae</name>
    <dbReference type="NCBI Taxonomy" id="2080658"/>
    <lineage>
        <taxon>Bacteria</taxon>
        <taxon>Pseudomonadati</taxon>
        <taxon>Pseudomonadota</taxon>
        <taxon>Gammaproteobacteria</taxon>
        <taxon>Oceanospirillales</taxon>
        <taxon>Pelagibaculum</taxon>
    </lineage>
</organism>
<dbReference type="Gene3D" id="1.20.120.530">
    <property type="entry name" value="GntR ligand-binding domain-like"/>
    <property type="match status" value="1"/>
</dbReference>
<dbReference type="InterPro" id="IPR011711">
    <property type="entry name" value="GntR_C"/>
</dbReference>
<name>A0A2V1GSK0_9GAMM</name>
<feature type="domain" description="HTH gntR-type" evidence="5">
    <location>
        <begin position="6"/>
        <end position="74"/>
    </location>
</feature>
<accession>A0A2V1GSK0</accession>
<dbReference type="RefSeq" id="WP_116687695.1">
    <property type="nucleotide sequence ID" value="NZ_CAWNYD010000005.1"/>
</dbReference>
<dbReference type="PRINTS" id="PR00035">
    <property type="entry name" value="HTHGNTR"/>
</dbReference>
<keyword evidence="7" id="KW-1185">Reference proteome</keyword>
<dbReference type="Pfam" id="PF07729">
    <property type="entry name" value="FCD"/>
    <property type="match status" value="1"/>
</dbReference>
<proteinExistence type="predicted"/>
<keyword evidence="2" id="KW-0238">DNA-binding</keyword>
<comment type="caution">
    <text evidence="6">The sequence shown here is derived from an EMBL/GenBank/DDBJ whole genome shotgun (WGS) entry which is preliminary data.</text>
</comment>
<feature type="region of interest" description="Disordered" evidence="4">
    <location>
        <begin position="23"/>
        <end position="43"/>
    </location>
</feature>
<dbReference type="PROSITE" id="PS50949">
    <property type="entry name" value="HTH_GNTR"/>
    <property type="match status" value="1"/>
</dbReference>
<dbReference type="InterPro" id="IPR036390">
    <property type="entry name" value="WH_DNA-bd_sf"/>
</dbReference>
<dbReference type="PANTHER" id="PTHR43537">
    <property type="entry name" value="TRANSCRIPTIONAL REGULATOR, GNTR FAMILY"/>
    <property type="match status" value="1"/>
</dbReference>
<protein>
    <recommendedName>
        <fullName evidence="5">HTH gntR-type domain-containing protein</fullName>
    </recommendedName>
</protein>
<dbReference type="EMBL" id="QDDL01000005">
    <property type="protein sequence ID" value="PVZ68369.1"/>
    <property type="molecule type" value="Genomic_DNA"/>
</dbReference>
<reference evidence="6 7" key="1">
    <citation type="submission" date="2018-04" db="EMBL/GenBank/DDBJ databases">
        <title>Thalassorhabdus spongiae gen. nov., sp. nov., isolated from a marine sponge in South-West Iceland.</title>
        <authorList>
            <person name="Knobloch S."/>
            <person name="Daussin A."/>
            <person name="Johannsson R."/>
            <person name="Marteinsson V.T."/>
        </authorList>
    </citation>
    <scope>NUCLEOTIDE SEQUENCE [LARGE SCALE GENOMIC DNA]</scope>
    <source>
        <strain evidence="6 7">Hp12</strain>
    </source>
</reference>
<evidence type="ECO:0000313" key="6">
    <source>
        <dbReference type="EMBL" id="PVZ68369.1"/>
    </source>
</evidence>
<keyword evidence="3" id="KW-0804">Transcription</keyword>